<sequence>MITRIYLLFVFWVVQRSHVASARSQLFSEYDTISPPMNPPPALIDFHGPSRHKTDYDLFGSRRLYHNNLHGPHKKDRGKLWNTPGYESTNLFRPKEYAEQLNVPILKETPNTKQAIRHEDLDNSHEDGHQRKLEGEIQSRLENDPLKINLLPESTTTTESPGLKTNIIKEIPSYEKYEISNTQELSNNLQNQETNYDTVTDSILIPDEIDESKLETDKISKNEENIAQSLPINETIDDNTNHANNRDMDMVPIQIMIPISSLANILQKSNESKLLFSTDNTNDDNILSTINENNQNILTILSPTNISDHGTPYTKMFVNLPQNMQQATLSPSNISANFENQGSVMITDIPNIGDNQNNQNYLERQPETQSNPIDKISTTYSINDQFGDYQYSTQSPQEQLENTLARSNNVANKNTEAHILNIQQKPYFIPINAILTSSNQQENTNSAGNQLNIPSGGNVGFNKQQMFLNVPTSNGMAQSLSQNIGVQQTDGNIYNSKPFVFQNLGQQANTNSLPENNGLATNLNNNNIPKSLVNYQTSANNFPNNVGVTEGNNGKPMLLYVQQGNQYDVGNNANNPNTQQQYLLINIPKTSNINPPQGSVVLTSPNGNNVNSQGTIIPVNTVLVNSNGADLQSNLYTRINIPNTYTNNPNVYFSNVPVDSNGSFQLQSPYNVPLKK</sequence>
<name>A0ABM3MJW0_GALME</name>
<evidence type="ECO:0008006" key="4">
    <source>
        <dbReference type="Google" id="ProtNLM"/>
    </source>
</evidence>
<keyword evidence="2" id="KW-1185">Reference proteome</keyword>
<evidence type="ECO:0000313" key="3">
    <source>
        <dbReference type="RefSeq" id="XP_052751667.1"/>
    </source>
</evidence>
<organism evidence="2 3">
    <name type="scientific">Galleria mellonella</name>
    <name type="common">Greater wax moth</name>
    <dbReference type="NCBI Taxonomy" id="7137"/>
    <lineage>
        <taxon>Eukaryota</taxon>
        <taxon>Metazoa</taxon>
        <taxon>Ecdysozoa</taxon>
        <taxon>Arthropoda</taxon>
        <taxon>Hexapoda</taxon>
        <taxon>Insecta</taxon>
        <taxon>Pterygota</taxon>
        <taxon>Neoptera</taxon>
        <taxon>Endopterygota</taxon>
        <taxon>Lepidoptera</taxon>
        <taxon>Glossata</taxon>
        <taxon>Ditrysia</taxon>
        <taxon>Pyraloidea</taxon>
        <taxon>Pyralidae</taxon>
        <taxon>Galleriinae</taxon>
        <taxon>Galleria</taxon>
    </lineage>
</organism>
<dbReference type="Proteomes" id="UP001652740">
    <property type="component" value="Unplaced"/>
</dbReference>
<feature type="chain" id="PRO_5045391353" description="GATA zinc finger domain-containing protein 14-like" evidence="1">
    <location>
        <begin position="23"/>
        <end position="676"/>
    </location>
</feature>
<protein>
    <recommendedName>
        <fullName evidence="4">GATA zinc finger domain-containing protein 14-like</fullName>
    </recommendedName>
</protein>
<proteinExistence type="predicted"/>
<evidence type="ECO:0000313" key="2">
    <source>
        <dbReference type="Proteomes" id="UP001652740"/>
    </source>
</evidence>
<dbReference type="RefSeq" id="XP_052751667.1">
    <property type="nucleotide sequence ID" value="XM_052895707.1"/>
</dbReference>
<accession>A0ABM3MJW0</accession>
<reference evidence="3" key="1">
    <citation type="submission" date="2025-08" db="UniProtKB">
        <authorList>
            <consortium name="RefSeq"/>
        </authorList>
    </citation>
    <scope>IDENTIFICATION</scope>
    <source>
        <tissue evidence="3">Whole larvae</tissue>
    </source>
</reference>
<gene>
    <name evidence="3" type="primary">LOC113514185</name>
</gene>
<evidence type="ECO:0000256" key="1">
    <source>
        <dbReference type="SAM" id="SignalP"/>
    </source>
</evidence>
<dbReference type="GeneID" id="113514185"/>
<keyword evidence="1" id="KW-0732">Signal</keyword>
<feature type="signal peptide" evidence="1">
    <location>
        <begin position="1"/>
        <end position="22"/>
    </location>
</feature>